<keyword evidence="2" id="KW-1185">Reference proteome</keyword>
<sequence length="319" mass="35398">MATRKIFCTAAAALRSAAYSSPRCQLRRTATTGLLLSMIGSTKNLFPAKYPFKSEGIIFGKKGYSLHYSTVAEKSSPPPCQDVTFWNQLFKKVHTSAKTVKDAIQATNVCQDVIEQGKCEALHNYGYDITELARRGKLDLILGWEDEIDRCIQILSRKTKNNPIVIGDSWLGCTDFVIGLAQRIVDGDVPETLVNRKLIQLHTDSLLADTKSREHFEQRLEAVLKEITASNDQNIIFFHGIHTILGAGGRQGGVNVGNLLNSMLGGGDLQIVATITWSDYRKFFRNLDIACRFEKVATEDGVGILSFESLADVLFMAFR</sequence>
<reference evidence="1 2" key="1">
    <citation type="journal article" date="2021" name="Hortic Res">
        <title>High-quality reference genome and annotation aids understanding of berry development for evergreen blueberry (Vaccinium darrowii).</title>
        <authorList>
            <person name="Yu J."/>
            <person name="Hulse-Kemp A.M."/>
            <person name="Babiker E."/>
            <person name="Staton M."/>
        </authorList>
    </citation>
    <scope>NUCLEOTIDE SEQUENCE [LARGE SCALE GENOMIC DNA]</scope>
    <source>
        <strain evidence="2">cv. NJ 8807/NJ 8810</strain>
        <tissue evidence="1">Young leaf</tissue>
    </source>
</reference>
<comment type="caution">
    <text evidence="1">The sequence shown here is derived from an EMBL/GenBank/DDBJ whole genome shotgun (WGS) entry which is preliminary data.</text>
</comment>
<organism evidence="1 2">
    <name type="scientific">Vaccinium darrowii</name>
    <dbReference type="NCBI Taxonomy" id="229202"/>
    <lineage>
        <taxon>Eukaryota</taxon>
        <taxon>Viridiplantae</taxon>
        <taxon>Streptophyta</taxon>
        <taxon>Embryophyta</taxon>
        <taxon>Tracheophyta</taxon>
        <taxon>Spermatophyta</taxon>
        <taxon>Magnoliopsida</taxon>
        <taxon>eudicotyledons</taxon>
        <taxon>Gunneridae</taxon>
        <taxon>Pentapetalae</taxon>
        <taxon>asterids</taxon>
        <taxon>Ericales</taxon>
        <taxon>Ericaceae</taxon>
        <taxon>Vaccinioideae</taxon>
        <taxon>Vaccinieae</taxon>
        <taxon>Vaccinium</taxon>
    </lineage>
</organism>
<proteinExistence type="predicted"/>
<evidence type="ECO:0000313" key="2">
    <source>
        <dbReference type="Proteomes" id="UP000828048"/>
    </source>
</evidence>
<dbReference type="Proteomes" id="UP000828048">
    <property type="component" value="Chromosome 5"/>
</dbReference>
<dbReference type="EMBL" id="CM037155">
    <property type="protein sequence ID" value="KAH7846431.1"/>
    <property type="molecule type" value="Genomic_DNA"/>
</dbReference>
<protein>
    <submittedName>
        <fullName evidence="1">Uncharacterized protein</fullName>
    </submittedName>
</protein>
<accession>A0ACB7XZ50</accession>
<evidence type="ECO:0000313" key="1">
    <source>
        <dbReference type="EMBL" id="KAH7846431.1"/>
    </source>
</evidence>
<name>A0ACB7XZ50_9ERIC</name>
<gene>
    <name evidence="1" type="ORF">Vadar_014017</name>
</gene>